<dbReference type="Proteomes" id="UP000652763">
    <property type="component" value="Unassembled WGS sequence"/>
</dbReference>
<comment type="subcellular location">
    <subcellularLocation>
        <location evidence="1">Membrane</location>
        <topology evidence="1">Multi-pass membrane protein</topology>
    </subcellularLocation>
</comment>
<protein>
    <submittedName>
        <fullName evidence="6">Energy-coupling factor transporter transmembrane protein EcfT</fullName>
    </submittedName>
</protein>
<dbReference type="CDD" id="cd16914">
    <property type="entry name" value="EcfT"/>
    <property type="match status" value="1"/>
</dbReference>
<dbReference type="EMBL" id="JACSQC010000003">
    <property type="protein sequence ID" value="MBD8043723.1"/>
    <property type="molecule type" value="Genomic_DNA"/>
</dbReference>
<keyword evidence="2 5" id="KW-0812">Transmembrane</keyword>
<sequence>MPAPKRPSPGTGHFRWVFDDRREGAVRNRDALLGAYIAGNSAVHRTPLALKAAAVVVLSILTLALASLPVTAAAALLTTAAYAAAGLLRELPRPLAVMWPVLVLIMAVQLWTVDAAGAVVTAGNILVCVAASRLLILTVPVPELLDGVVALVRPLKVFGADPERFGLALALMVRSLPYLLGSAADVRASAKARGLERNLRAQAVPVVIRAVAYAQQTGEALAARGIGEPGDPDVPA</sequence>
<gene>
    <name evidence="6" type="ORF">H9638_07840</name>
</gene>
<evidence type="ECO:0000256" key="3">
    <source>
        <dbReference type="ARBA" id="ARBA00022989"/>
    </source>
</evidence>
<reference evidence="6 7" key="1">
    <citation type="submission" date="2020-08" db="EMBL/GenBank/DDBJ databases">
        <title>A Genomic Blueprint of the Chicken Gut Microbiome.</title>
        <authorList>
            <person name="Gilroy R."/>
            <person name="Ravi A."/>
            <person name="Getino M."/>
            <person name="Pursley I."/>
            <person name="Horton D.L."/>
            <person name="Alikhan N.-F."/>
            <person name="Baker D."/>
            <person name="Gharbi K."/>
            <person name="Hall N."/>
            <person name="Watson M."/>
            <person name="Adriaenssens E.M."/>
            <person name="Foster-Nyarko E."/>
            <person name="Jarju S."/>
            <person name="Secka A."/>
            <person name="Antonio M."/>
            <person name="Oren A."/>
            <person name="Chaudhuri R."/>
            <person name="La Ragione R.M."/>
            <person name="Hildebrand F."/>
            <person name="Pallen M.J."/>
        </authorList>
    </citation>
    <scope>NUCLEOTIDE SEQUENCE [LARGE SCALE GENOMIC DNA]</scope>
    <source>
        <strain evidence="6 7">Sa2BUA2</strain>
    </source>
</reference>
<feature type="transmembrane region" description="Helical" evidence="5">
    <location>
        <begin position="95"/>
        <end position="112"/>
    </location>
</feature>
<dbReference type="InterPro" id="IPR003339">
    <property type="entry name" value="ABC/ECF_trnsptr_transmembrane"/>
</dbReference>
<keyword evidence="3 5" id="KW-1133">Transmembrane helix</keyword>
<evidence type="ECO:0000256" key="1">
    <source>
        <dbReference type="ARBA" id="ARBA00004141"/>
    </source>
</evidence>
<dbReference type="Pfam" id="PF02361">
    <property type="entry name" value="CbiQ"/>
    <property type="match status" value="1"/>
</dbReference>
<evidence type="ECO:0000313" key="6">
    <source>
        <dbReference type="EMBL" id="MBD8043723.1"/>
    </source>
</evidence>
<evidence type="ECO:0000256" key="2">
    <source>
        <dbReference type="ARBA" id="ARBA00022692"/>
    </source>
</evidence>
<evidence type="ECO:0000313" key="7">
    <source>
        <dbReference type="Proteomes" id="UP000652763"/>
    </source>
</evidence>
<organism evidence="6 7">
    <name type="scientific">Arthrobacter pullicola</name>
    <dbReference type="NCBI Taxonomy" id="2762224"/>
    <lineage>
        <taxon>Bacteria</taxon>
        <taxon>Bacillati</taxon>
        <taxon>Actinomycetota</taxon>
        <taxon>Actinomycetes</taxon>
        <taxon>Micrococcales</taxon>
        <taxon>Micrococcaceae</taxon>
        <taxon>Arthrobacter</taxon>
    </lineage>
</organism>
<accession>A0ABR8YHM1</accession>
<evidence type="ECO:0000256" key="5">
    <source>
        <dbReference type="SAM" id="Phobius"/>
    </source>
</evidence>
<name>A0ABR8YHM1_9MICC</name>
<keyword evidence="7" id="KW-1185">Reference proteome</keyword>
<evidence type="ECO:0000256" key="4">
    <source>
        <dbReference type="ARBA" id="ARBA00023136"/>
    </source>
</evidence>
<proteinExistence type="predicted"/>
<feature type="transmembrane region" description="Helical" evidence="5">
    <location>
        <begin position="48"/>
        <end position="66"/>
    </location>
</feature>
<comment type="caution">
    <text evidence="6">The sequence shown here is derived from an EMBL/GenBank/DDBJ whole genome shotgun (WGS) entry which is preliminary data.</text>
</comment>
<feature type="transmembrane region" description="Helical" evidence="5">
    <location>
        <begin position="118"/>
        <end position="136"/>
    </location>
</feature>
<keyword evidence="4 5" id="KW-0472">Membrane</keyword>